<dbReference type="Gene3D" id="1.10.274.30">
    <property type="entry name" value="MRG domain"/>
    <property type="match status" value="1"/>
</dbReference>
<dbReference type="GO" id="GO:0006325">
    <property type="term" value="P:chromatin organization"/>
    <property type="evidence" value="ECO:0007669"/>
    <property type="project" value="UniProtKB-KW"/>
</dbReference>
<gene>
    <name evidence="8" type="ORF">AV274_1399</name>
</gene>
<keyword evidence="3" id="KW-0805">Transcription regulation</keyword>
<dbReference type="Pfam" id="PF22732">
    <property type="entry name" value="MSL3_chromo-like"/>
    <property type="match status" value="1"/>
</dbReference>
<protein>
    <submittedName>
        <fullName evidence="8">Histone acetylase complex subunit</fullName>
    </submittedName>
</protein>
<dbReference type="GO" id="GO:0000123">
    <property type="term" value="C:histone acetyltransferase complex"/>
    <property type="evidence" value="ECO:0007669"/>
    <property type="project" value="TreeGrafter"/>
</dbReference>
<dbReference type="PROSITE" id="PS51640">
    <property type="entry name" value="MRG"/>
    <property type="match status" value="1"/>
</dbReference>
<dbReference type="InterPro" id="IPR038217">
    <property type="entry name" value="MRG_C_sf"/>
</dbReference>
<dbReference type="InterPro" id="IPR053820">
    <property type="entry name" value="MSL3_chromo-like"/>
</dbReference>
<keyword evidence="4" id="KW-0804">Transcription</keyword>
<dbReference type="InterPro" id="IPR008676">
    <property type="entry name" value="MRG"/>
</dbReference>
<evidence type="ECO:0000313" key="8">
    <source>
        <dbReference type="EMBL" id="OAO16876.1"/>
    </source>
</evidence>
<dbReference type="InterPro" id="IPR016197">
    <property type="entry name" value="Chromo-like_dom_sf"/>
</dbReference>
<evidence type="ECO:0000313" key="9">
    <source>
        <dbReference type="Proteomes" id="UP000078348"/>
    </source>
</evidence>
<name>A0A196SKQ4_BLAHN</name>
<comment type="caution">
    <text evidence="8">The sequence shown here is derived from an EMBL/GenBank/DDBJ whole genome shotgun (WGS) entry which is preliminary data.</text>
</comment>
<evidence type="ECO:0000256" key="2">
    <source>
        <dbReference type="ARBA" id="ARBA00022853"/>
    </source>
</evidence>
<keyword evidence="9" id="KW-1185">Reference proteome</keyword>
<dbReference type="PANTHER" id="PTHR10880">
    <property type="entry name" value="MORTALITY FACTOR 4-LIKE PROTEIN"/>
    <property type="match status" value="1"/>
</dbReference>
<comment type="subcellular location">
    <subcellularLocation>
        <location evidence="1">Nucleus</location>
    </subcellularLocation>
</comment>
<evidence type="ECO:0000256" key="1">
    <source>
        <dbReference type="ARBA" id="ARBA00004123"/>
    </source>
</evidence>
<organism evidence="8 9">
    <name type="scientific">Blastocystis sp. subtype 1 (strain ATCC 50177 / NandII)</name>
    <dbReference type="NCBI Taxonomy" id="478820"/>
    <lineage>
        <taxon>Eukaryota</taxon>
        <taxon>Sar</taxon>
        <taxon>Stramenopiles</taxon>
        <taxon>Bigyra</taxon>
        <taxon>Opalozoa</taxon>
        <taxon>Opalinata</taxon>
        <taxon>Blastocystidae</taxon>
        <taxon>Blastocystis</taxon>
    </lineage>
</organism>
<dbReference type="OrthoDB" id="124855at2759"/>
<dbReference type="PANTHER" id="PTHR10880:SF15">
    <property type="entry name" value="MSL COMPLEX SUBUNIT 3"/>
    <property type="match status" value="1"/>
</dbReference>
<feature type="domain" description="MRG" evidence="6">
    <location>
        <begin position="98"/>
        <end position="250"/>
    </location>
</feature>
<dbReference type="GO" id="GO:0006355">
    <property type="term" value="P:regulation of DNA-templated transcription"/>
    <property type="evidence" value="ECO:0007669"/>
    <property type="project" value="InterPro"/>
</dbReference>
<dbReference type="SUPFAM" id="SSF54160">
    <property type="entry name" value="Chromo domain-like"/>
    <property type="match status" value="1"/>
</dbReference>
<dbReference type="CDD" id="cd20104">
    <property type="entry name" value="MBT_PHF20L1-like"/>
    <property type="match status" value="1"/>
</dbReference>
<dbReference type="InterPro" id="IPR026541">
    <property type="entry name" value="MRG_dom"/>
</dbReference>
<dbReference type="GO" id="GO:0005634">
    <property type="term" value="C:nucleus"/>
    <property type="evidence" value="ECO:0007669"/>
    <property type="project" value="UniProtKB-SubCell"/>
</dbReference>
<evidence type="ECO:0000259" key="7">
    <source>
        <dbReference type="Pfam" id="PF22732"/>
    </source>
</evidence>
<proteinExistence type="predicted"/>
<keyword evidence="5" id="KW-0539">Nucleus</keyword>
<reference evidence="8 9" key="1">
    <citation type="submission" date="2016-05" db="EMBL/GenBank/DDBJ databases">
        <title>Nuclear genome of Blastocystis sp. subtype 1 NandII.</title>
        <authorList>
            <person name="Gentekaki E."/>
            <person name="Curtis B."/>
            <person name="Stairs C."/>
            <person name="Eme L."/>
            <person name="Herman E."/>
            <person name="Klimes V."/>
            <person name="Arias M.C."/>
            <person name="Elias M."/>
            <person name="Hilliou F."/>
            <person name="Klute M."/>
            <person name="Malik S.-B."/>
            <person name="Pightling A."/>
            <person name="Rachubinski R."/>
            <person name="Salas D."/>
            <person name="Schlacht A."/>
            <person name="Suga H."/>
            <person name="Archibald J."/>
            <person name="Ball S.G."/>
            <person name="Clark G."/>
            <person name="Dacks J."/>
            <person name="Van Der Giezen M."/>
            <person name="Tsaousis A."/>
            <person name="Roger A."/>
        </authorList>
    </citation>
    <scope>NUCLEOTIDE SEQUENCE [LARGE SCALE GENOMIC DNA]</scope>
    <source>
        <strain evidence="9">ATCC 50177 / NandII</strain>
    </source>
</reference>
<accession>A0A196SKQ4</accession>
<feature type="domain" description="MSL3 chromodomain-like" evidence="7">
    <location>
        <begin position="7"/>
        <end position="66"/>
    </location>
</feature>
<evidence type="ECO:0000256" key="5">
    <source>
        <dbReference type="ARBA" id="ARBA00023242"/>
    </source>
</evidence>
<sequence length="260" mass="30411">MSEKSEFSVGEQVIIEDTGLFYVAKIIEIKDNEYKIHYNGWSSRFDKWVKKEELNKDTELNRALMKFNNGRGKKEERLGKSLQIDLFAEMSTYSDSLSKCQFPILLREQLVEEWFMVTDENLFLPLPCKVTMRMILQTFLEEVKAESKTAFENASELVQGLVYYMNTDARKAVFYTAENDIIETVSKKSIPILDIFGAEHLLRLLFIVPMLYSTSELSQNETQYVHDVLSLLFDFLLRHSEYFCPFDEYVSSEQVIESLQ</sequence>
<evidence type="ECO:0000256" key="4">
    <source>
        <dbReference type="ARBA" id="ARBA00023163"/>
    </source>
</evidence>
<dbReference type="Pfam" id="PF05712">
    <property type="entry name" value="MRG"/>
    <property type="match status" value="1"/>
</dbReference>
<dbReference type="EMBL" id="LXWW01000055">
    <property type="protein sequence ID" value="OAO16876.1"/>
    <property type="molecule type" value="Genomic_DNA"/>
</dbReference>
<dbReference type="STRING" id="478820.A0A196SKQ4"/>
<dbReference type="AlphaFoldDB" id="A0A196SKQ4"/>
<dbReference type="Proteomes" id="UP000078348">
    <property type="component" value="Unassembled WGS sequence"/>
</dbReference>
<dbReference type="Gene3D" id="2.30.30.140">
    <property type="match status" value="1"/>
</dbReference>
<keyword evidence="2" id="KW-0156">Chromatin regulator</keyword>
<evidence type="ECO:0000256" key="3">
    <source>
        <dbReference type="ARBA" id="ARBA00023015"/>
    </source>
</evidence>
<evidence type="ECO:0000259" key="6">
    <source>
        <dbReference type="Pfam" id="PF05712"/>
    </source>
</evidence>